<dbReference type="SUPFAM" id="SSF48452">
    <property type="entry name" value="TPR-like"/>
    <property type="match status" value="2"/>
</dbReference>
<dbReference type="VEuPathDB" id="FungiDB:H257_05401"/>
<dbReference type="PROSITE" id="PS50005">
    <property type="entry name" value="TPR"/>
    <property type="match status" value="1"/>
</dbReference>
<dbReference type="Pfam" id="PF13424">
    <property type="entry name" value="TPR_12"/>
    <property type="match status" value="1"/>
</dbReference>
<dbReference type="EMBL" id="QUTG01002878">
    <property type="protein sequence ID" value="RHY94278.1"/>
    <property type="molecule type" value="Genomic_DNA"/>
</dbReference>
<evidence type="ECO:0000256" key="1">
    <source>
        <dbReference type="PROSITE-ProRule" id="PRU00339"/>
    </source>
</evidence>
<dbReference type="AlphaFoldDB" id="A0A3R7AFU4"/>
<dbReference type="Gene3D" id="1.25.40.10">
    <property type="entry name" value="Tetratricopeptide repeat domain"/>
    <property type="match status" value="1"/>
</dbReference>
<gene>
    <name evidence="2" type="ORF">DYB35_003746</name>
    <name evidence="3" type="ORF">DYB37_006984</name>
</gene>
<dbReference type="SMART" id="SM00028">
    <property type="entry name" value="TPR"/>
    <property type="match status" value="3"/>
</dbReference>
<sequence length="300" mass="33674">MNFPATFCRHALVIFKPMVRNYKSTWNFSDVAATEDHFRGMLTADEASPDNLCLQTQIARTLGLRNRFDEAHAALDNVDAVVMQLPTTVDAIEVKVRSHLERGRVYRSSQRTAEARPHFLAATDLAVSAQLEELAVDAMHMVALVFDDPTESLAWSEKALALALTSEDPAARNWDASLANNIGWTYHDAGNFDQAMVYFRTALAARERLGDPKPIHVGKWMIARTHRSLHQHAEALAILHVLDDASNEDGYVSEELAENYEALNQHDTARPYFHRAWTKLKDDSAVDAPRLQRLQALSQA</sequence>
<evidence type="ECO:0000313" key="4">
    <source>
        <dbReference type="Proteomes" id="UP000285430"/>
    </source>
</evidence>
<dbReference type="Proteomes" id="UP000285712">
    <property type="component" value="Unassembled WGS sequence"/>
</dbReference>
<dbReference type="Proteomes" id="UP000285430">
    <property type="component" value="Unassembled WGS sequence"/>
</dbReference>
<dbReference type="EMBL" id="QUTH01004701">
    <property type="protein sequence ID" value="RHZ12550.1"/>
    <property type="molecule type" value="Genomic_DNA"/>
</dbReference>
<keyword evidence="1" id="KW-0802">TPR repeat</keyword>
<protein>
    <submittedName>
        <fullName evidence="2">Uncharacterized protein</fullName>
    </submittedName>
</protein>
<evidence type="ECO:0000313" key="2">
    <source>
        <dbReference type="EMBL" id="RHY94278.1"/>
    </source>
</evidence>
<organism evidence="2 5">
    <name type="scientific">Aphanomyces astaci</name>
    <name type="common">Crayfish plague agent</name>
    <dbReference type="NCBI Taxonomy" id="112090"/>
    <lineage>
        <taxon>Eukaryota</taxon>
        <taxon>Sar</taxon>
        <taxon>Stramenopiles</taxon>
        <taxon>Oomycota</taxon>
        <taxon>Saprolegniomycetes</taxon>
        <taxon>Saprolegniales</taxon>
        <taxon>Verrucalvaceae</taxon>
        <taxon>Aphanomyces</taxon>
    </lineage>
</organism>
<feature type="repeat" description="TPR" evidence="1">
    <location>
        <begin position="176"/>
        <end position="209"/>
    </location>
</feature>
<comment type="caution">
    <text evidence="2">The sequence shown here is derived from an EMBL/GenBank/DDBJ whole genome shotgun (WGS) entry which is preliminary data.</text>
</comment>
<dbReference type="InterPro" id="IPR019734">
    <property type="entry name" value="TPR_rpt"/>
</dbReference>
<evidence type="ECO:0000313" key="5">
    <source>
        <dbReference type="Proteomes" id="UP000285712"/>
    </source>
</evidence>
<evidence type="ECO:0000313" key="3">
    <source>
        <dbReference type="EMBL" id="RHZ12550.1"/>
    </source>
</evidence>
<reference evidence="4 5" key="1">
    <citation type="submission" date="2018-08" db="EMBL/GenBank/DDBJ databases">
        <title>Aphanomyces genome sequencing and annotation.</title>
        <authorList>
            <person name="Minardi D."/>
            <person name="Oidtmann B."/>
            <person name="Van Der Giezen M."/>
            <person name="Studholme D.J."/>
        </authorList>
    </citation>
    <scope>NUCLEOTIDE SEQUENCE [LARGE SCALE GENOMIC DNA]</scope>
    <source>
        <strain evidence="3 4">Da</strain>
        <strain evidence="2 5">Sv</strain>
    </source>
</reference>
<proteinExistence type="predicted"/>
<name>A0A3R7AFU4_APHAT</name>
<dbReference type="InterPro" id="IPR011990">
    <property type="entry name" value="TPR-like_helical_dom_sf"/>
</dbReference>
<accession>A0A3R7AFU4</accession>